<dbReference type="InterPro" id="IPR036390">
    <property type="entry name" value="WH_DNA-bd_sf"/>
</dbReference>
<dbReference type="PANTHER" id="PTHR33202">
    <property type="entry name" value="ZINC UPTAKE REGULATION PROTEIN"/>
    <property type="match status" value="1"/>
</dbReference>
<dbReference type="PANTHER" id="PTHR33202:SF7">
    <property type="entry name" value="FERRIC UPTAKE REGULATION PROTEIN"/>
    <property type="match status" value="1"/>
</dbReference>
<dbReference type="AlphaFoldDB" id="V6HX64"/>
<keyword evidence="4" id="KW-0963">Cytoplasm</keyword>
<keyword evidence="8" id="KW-0805">Transcription regulation</keyword>
<dbReference type="GO" id="GO:0008270">
    <property type="term" value="F:zinc ion binding"/>
    <property type="evidence" value="ECO:0007669"/>
    <property type="project" value="TreeGrafter"/>
</dbReference>
<evidence type="ECO:0000256" key="9">
    <source>
        <dbReference type="ARBA" id="ARBA00023125"/>
    </source>
</evidence>
<name>V6HX64_9LEPT</name>
<evidence type="ECO:0000313" key="12">
    <source>
        <dbReference type="Proteomes" id="UP000018719"/>
    </source>
</evidence>
<dbReference type="CDD" id="cd07153">
    <property type="entry name" value="Fur_like"/>
    <property type="match status" value="1"/>
</dbReference>
<accession>V6HX64</accession>
<evidence type="ECO:0000256" key="6">
    <source>
        <dbReference type="ARBA" id="ARBA00022723"/>
    </source>
</evidence>
<dbReference type="EMBL" id="AHMM02000015">
    <property type="protein sequence ID" value="EQA37589.1"/>
    <property type="molecule type" value="Genomic_DNA"/>
</dbReference>
<comment type="subcellular location">
    <subcellularLocation>
        <location evidence="1">Cytoplasm</location>
    </subcellularLocation>
</comment>
<dbReference type="InterPro" id="IPR002481">
    <property type="entry name" value="FUR"/>
</dbReference>
<keyword evidence="10" id="KW-0804">Transcription</keyword>
<keyword evidence="9" id="KW-0238">DNA-binding</keyword>
<protein>
    <recommendedName>
        <fullName evidence="3">Ferric uptake regulation protein</fullName>
    </recommendedName>
</protein>
<dbReference type="Proteomes" id="UP000018719">
    <property type="component" value="Unassembled WGS sequence"/>
</dbReference>
<evidence type="ECO:0000256" key="7">
    <source>
        <dbReference type="ARBA" id="ARBA00022833"/>
    </source>
</evidence>
<dbReference type="NCBIfam" id="NF047461">
    <property type="entry name" value="FUR_perox_PerRB"/>
    <property type="match status" value="1"/>
</dbReference>
<keyword evidence="7" id="KW-0862">Zinc</keyword>
<dbReference type="GO" id="GO:0000976">
    <property type="term" value="F:transcription cis-regulatory region binding"/>
    <property type="evidence" value="ECO:0007669"/>
    <property type="project" value="TreeGrafter"/>
</dbReference>
<dbReference type="GO" id="GO:0005737">
    <property type="term" value="C:cytoplasm"/>
    <property type="evidence" value="ECO:0007669"/>
    <property type="project" value="UniProtKB-SubCell"/>
</dbReference>
<evidence type="ECO:0000313" key="11">
    <source>
        <dbReference type="EMBL" id="EQA37589.1"/>
    </source>
</evidence>
<evidence type="ECO:0000256" key="3">
    <source>
        <dbReference type="ARBA" id="ARBA00020910"/>
    </source>
</evidence>
<sequence length="175" mass="20171">MYKIRCETTVLYYRDLFKRLCTMNHFGKKNNYCLTTDEIEMRLKSVSIQPTMQRISICQYVLCEADHPTAEEVKEWVDSRSFKMSLATVYNTLNVLVSAGLLREFKFSCLGKSVYDSNIDDHYHFFDETTGKFHDVDASLLSLESHLPTEFKVNKVDILFSGTMDSGKSDAISID</sequence>
<comment type="similarity">
    <text evidence="2">Belongs to the Fur family.</text>
</comment>
<dbReference type="Gene3D" id="1.10.10.10">
    <property type="entry name" value="Winged helix-like DNA-binding domain superfamily/Winged helix DNA-binding domain"/>
    <property type="match status" value="1"/>
</dbReference>
<dbReference type="Pfam" id="PF01475">
    <property type="entry name" value="FUR"/>
    <property type="match status" value="1"/>
</dbReference>
<keyword evidence="5" id="KW-0678">Repressor</keyword>
<reference evidence="11 12" key="1">
    <citation type="submission" date="2013-05" db="EMBL/GenBank/DDBJ databases">
        <authorList>
            <person name="Harkins D.M."/>
            <person name="Durkin A.S."/>
            <person name="Brinkac L.M."/>
            <person name="Haft D.H."/>
            <person name="Selengut J.D."/>
            <person name="Sanka R."/>
            <person name="DePew J."/>
            <person name="Purushe J."/>
            <person name="Hartskeerl R.A."/>
            <person name="Ahmed A."/>
            <person name="van der Linden H."/>
            <person name="Goris M.G.A."/>
            <person name="Vinetz J.M."/>
            <person name="Sutton G.G."/>
            <person name="Nierman W.C."/>
            <person name="Fouts D.E."/>
        </authorList>
    </citation>
    <scope>NUCLEOTIDE SEQUENCE [LARGE SCALE GENOMIC DNA]</scope>
    <source>
        <strain evidence="11 12">10</strain>
    </source>
</reference>
<comment type="caution">
    <text evidence="11">The sequence shown here is derived from an EMBL/GenBank/DDBJ whole genome shotgun (WGS) entry which is preliminary data.</text>
</comment>
<evidence type="ECO:0000256" key="8">
    <source>
        <dbReference type="ARBA" id="ARBA00023015"/>
    </source>
</evidence>
<dbReference type="STRING" id="1049790.LEP1GSC047_4095"/>
<dbReference type="InterPro" id="IPR036388">
    <property type="entry name" value="WH-like_DNA-bd_sf"/>
</dbReference>
<dbReference type="SUPFAM" id="SSF46785">
    <property type="entry name" value="Winged helix' DNA-binding domain"/>
    <property type="match status" value="1"/>
</dbReference>
<proteinExistence type="inferred from homology"/>
<dbReference type="GO" id="GO:0045892">
    <property type="term" value="P:negative regulation of DNA-templated transcription"/>
    <property type="evidence" value="ECO:0007669"/>
    <property type="project" value="TreeGrafter"/>
</dbReference>
<evidence type="ECO:0000256" key="5">
    <source>
        <dbReference type="ARBA" id="ARBA00022491"/>
    </source>
</evidence>
<gene>
    <name evidence="11" type="ORF">LEP1GSC047_4095</name>
</gene>
<dbReference type="GO" id="GO:0003700">
    <property type="term" value="F:DNA-binding transcription factor activity"/>
    <property type="evidence" value="ECO:0007669"/>
    <property type="project" value="InterPro"/>
</dbReference>
<evidence type="ECO:0000256" key="1">
    <source>
        <dbReference type="ARBA" id="ARBA00004496"/>
    </source>
</evidence>
<dbReference type="GO" id="GO:1900376">
    <property type="term" value="P:regulation of secondary metabolite biosynthetic process"/>
    <property type="evidence" value="ECO:0007669"/>
    <property type="project" value="TreeGrafter"/>
</dbReference>
<organism evidence="11 12">
    <name type="scientific">Leptospira inadai serovar Lyme str. 10</name>
    <dbReference type="NCBI Taxonomy" id="1049790"/>
    <lineage>
        <taxon>Bacteria</taxon>
        <taxon>Pseudomonadati</taxon>
        <taxon>Spirochaetota</taxon>
        <taxon>Spirochaetia</taxon>
        <taxon>Leptospirales</taxon>
        <taxon>Leptospiraceae</taxon>
        <taxon>Leptospira</taxon>
    </lineage>
</organism>
<dbReference type="FunFam" id="1.10.10.10:FF:000007">
    <property type="entry name" value="Ferric uptake regulation protein"/>
    <property type="match status" value="1"/>
</dbReference>
<keyword evidence="6" id="KW-0479">Metal-binding</keyword>
<evidence type="ECO:0000256" key="4">
    <source>
        <dbReference type="ARBA" id="ARBA00022490"/>
    </source>
</evidence>
<evidence type="ECO:0000256" key="2">
    <source>
        <dbReference type="ARBA" id="ARBA00007957"/>
    </source>
</evidence>
<evidence type="ECO:0000256" key="10">
    <source>
        <dbReference type="ARBA" id="ARBA00023163"/>
    </source>
</evidence>